<dbReference type="Gene3D" id="3.40.630.30">
    <property type="match status" value="1"/>
</dbReference>
<keyword evidence="3" id="KW-1185">Reference proteome</keyword>
<organism evidence="2 3">
    <name type="scientific">Candidatus Clostridium radicumherbarum</name>
    <dbReference type="NCBI Taxonomy" id="3381662"/>
    <lineage>
        <taxon>Bacteria</taxon>
        <taxon>Bacillati</taxon>
        <taxon>Bacillota</taxon>
        <taxon>Clostridia</taxon>
        <taxon>Eubacteriales</taxon>
        <taxon>Clostridiaceae</taxon>
        <taxon>Clostridium</taxon>
    </lineage>
</organism>
<name>A0ABW8TY84_9CLOT</name>
<dbReference type="Pfam" id="PF00583">
    <property type="entry name" value="Acetyltransf_1"/>
    <property type="match status" value="1"/>
</dbReference>
<dbReference type="RefSeq" id="WP_406766049.1">
    <property type="nucleotide sequence ID" value="NZ_JBJHZY010000003.1"/>
</dbReference>
<protein>
    <submittedName>
        <fullName evidence="2">GNAT family N-acetyltransferase</fullName>
        <ecNumber evidence="2">2.3.-.-</ecNumber>
    </submittedName>
</protein>
<proteinExistence type="predicted"/>
<dbReference type="InterPro" id="IPR000182">
    <property type="entry name" value="GNAT_dom"/>
</dbReference>
<dbReference type="Proteomes" id="UP001623661">
    <property type="component" value="Unassembled WGS sequence"/>
</dbReference>
<dbReference type="InterPro" id="IPR016181">
    <property type="entry name" value="Acyl_CoA_acyltransferase"/>
</dbReference>
<evidence type="ECO:0000313" key="3">
    <source>
        <dbReference type="Proteomes" id="UP001623661"/>
    </source>
</evidence>
<dbReference type="SUPFAM" id="SSF55729">
    <property type="entry name" value="Acyl-CoA N-acyltransferases (Nat)"/>
    <property type="match status" value="1"/>
</dbReference>
<dbReference type="EC" id="2.3.-.-" evidence="2"/>
<keyword evidence="2" id="KW-0808">Transferase</keyword>
<feature type="domain" description="N-acetyltransferase" evidence="1">
    <location>
        <begin position="154"/>
        <end position="295"/>
    </location>
</feature>
<evidence type="ECO:0000259" key="1">
    <source>
        <dbReference type="PROSITE" id="PS51186"/>
    </source>
</evidence>
<accession>A0ABW8TY84</accession>
<dbReference type="CDD" id="cd04301">
    <property type="entry name" value="NAT_SF"/>
    <property type="match status" value="1"/>
</dbReference>
<comment type="caution">
    <text evidence="2">The sequence shown here is derived from an EMBL/GenBank/DDBJ whole genome shotgun (WGS) entry which is preliminary data.</text>
</comment>
<dbReference type="EMBL" id="JBJHZY010000003">
    <property type="protein sequence ID" value="MFL0269426.1"/>
    <property type="molecule type" value="Genomic_DNA"/>
</dbReference>
<dbReference type="PROSITE" id="PS51186">
    <property type="entry name" value="GNAT"/>
    <property type="match status" value="1"/>
</dbReference>
<gene>
    <name evidence="2" type="ORF">ACJDUH_15155</name>
</gene>
<evidence type="ECO:0000313" key="2">
    <source>
        <dbReference type="EMBL" id="MFL0269426.1"/>
    </source>
</evidence>
<keyword evidence="2" id="KW-0012">Acyltransferase</keyword>
<reference evidence="2 3" key="1">
    <citation type="submission" date="2024-11" db="EMBL/GenBank/DDBJ databases">
        <authorList>
            <person name="Heng Y.C."/>
            <person name="Lim A.C.H."/>
            <person name="Lee J.K.Y."/>
            <person name="Kittelmann S."/>
        </authorList>
    </citation>
    <scope>NUCLEOTIDE SEQUENCE [LARGE SCALE GENOMIC DNA]</scope>
    <source>
        <strain evidence="2 3">WILCCON 0202</strain>
    </source>
</reference>
<dbReference type="GO" id="GO:0016746">
    <property type="term" value="F:acyltransferase activity"/>
    <property type="evidence" value="ECO:0007669"/>
    <property type="project" value="UniProtKB-KW"/>
</dbReference>
<sequence length="295" mass="34323">MLRYRKFDKESDYDIMRSILQHNCMKTGHIYPQLHIGNLDFERYAFEESPDILYKTTWLVSDEKMVVGFITIQEEEFFITVLSEFKHLIKNILDYIECICYMNRTTITTEANSEDKFLSGILKERGYIKTDYFRYCGICDLSKIQLYPPLPNGFSIRLTQRKDAARRVELFSLATGGVGTTLERYERMMNSPSYGDAMDFVVQTLNEEIIAYCTIWDDPFSKTAILEPVACVEDYRRKGIMKSTLLYGMNLLKERGTKYIYVGTGGKNSASQALYKSVGFLEYGVNCEWQKSLQY</sequence>